<dbReference type="Pfam" id="PF01968">
    <property type="entry name" value="Hydantoinase_A"/>
    <property type="match status" value="1"/>
</dbReference>
<dbReference type="InterPro" id="IPR043129">
    <property type="entry name" value="ATPase_NBD"/>
</dbReference>
<dbReference type="GO" id="GO:0005829">
    <property type="term" value="C:cytosol"/>
    <property type="evidence" value="ECO:0007669"/>
    <property type="project" value="TreeGrafter"/>
</dbReference>
<dbReference type="KEGG" id="yti:FNA67_03160"/>
<evidence type="ECO:0000259" key="2">
    <source>
        <dbReference type="Pfam" id="PF05378"/>
    </source>
</evidence>
<feature type="domain" description="Hydantoinase A/oxoprolinase" evidence="1">
    <location>
        <begin position="215"/>
        <end position="499"/>
    </location>
</feature>
<keyword evidence="4" id="KW-1185">Reference proteome</keyword>
<dbReference type="GO" id="GO:0006749">
    <property type="term" value="P:glutathione metabolic process"/>
    <property type="evidence" value="ECO:0007669"/>
    <property type="project" value="TreeGrafter"/>
</dbReference>
<name>A0A5B9DJ32_9HYPH</name>
<gene>
    <name evidence="3" type="ORF">FNA67_03160</name>
</gene>
<protein>
    <submittedName>
        <fullName evidence="3">Hydantoinase/oxoprolinase family protein</fullName>
    </submittedName>
</protein>
<dbReference type="Pfam" id="PF05378">
    <property type="entry name" value="Hydant_A_N"/>
    <property type="match status" value="1"/>
</dbReference>
<evidence type="ECO:0000313" key="4">
    <source>
        <dbReference type="Proteomes" id="UP000321062"/>
    </source>
</evidence>
<proteinExistence type="predicted"/>
<evidence type="ECO:0000313" key="3">
    <source>
        <dbReference type="EMBL" id="QEE19230.1"/>
    </source>
</evidence>
<dbReference type="PANTHER" id="PTHR11365:SF23">
    <property type="entry name" value="HYPOTHETICAL 5-OXOPROLINASE (EUROFUNG)-RELATED"/>
    <property type="match status" value="1"/>
</dbReference>
<dbReference type="Proteomes" id="UP000321062">
    <property type="component" value="Chromosome"/>
</dbReference>
<feature type="domain" description="Hydantoinase/oxoprolinase N-terminal" evidence="2">
    <location>
        <begin position="17"/>
        <end position="194"/>
    </location>
</feature>
<sequence>MSLPDMALDSTRPSLAVAVDIGGTFTDVALVDGAGRSWRAKTPSIPSDPSEAFLNGIRLALEQAGASAKDLDQVLHGTTVATNMILEGKGARTALVTTRGFRHVLAIGRQDIPRKANLYTWVKPVPPVPASRILEVDERIAAGGAVLEALNEASVRAAAVGIRGMDVEAVAVCLIHAYANPDHERRVAEILREELPDLAITVSSDVLPVVREYERSLTTVLNATVMPGVTTYVERLEKRLTDEGAGVPLMLMQSNGGVAGASKIRVAPALTALSGPAAGVVGARAAAQACGINDIITVDIGGTSADICLIKDGEIGLTQHGAVGEWPLALPMVDMITIGAGGGSLARIKDGGLTVGPESAGARPGPACYGHGGTEPTVTDAHVALGQLPARLLGGRMVLDVEAAKAAVMSVAGPLGLDLETAARGILAIADNHMVGAMRVVSVERGHDPRDFTLVPFGGAGPLHGCALADLLGIRKVLITPAPGVLCADGLLAADLRSEFSRAMAIAGPMDPEATAPIIAELEQQASEWLDIEDVAAEARVIECVALMRYVGQGGEIAVAYAPDRAVVEENFRNAHKALYGFNLSAPIELVTLRVHATGVAPTPPVVSLTPGQTPAPEEHTAVSIGGASVDVPVLDRAKLGAGATFAGPVILTQLDTTTFVSPGWTGEVHPSGGIILTRGKA</sequence>
<dbReference type="GO" id="GO:0017168">
    <property type="term" value="F:5-oxoprolinase (ATP-hydrolyzing) activity"/>
    <property type="evidence" value="ECO:0007669"/>
    <property type="project" value="TreeGrafter"/>
</dbReference>
<dbReference type="InterPro" id="IPR045079">
    <property type="entry name" value="Oxoprolinase-like"/>
</dbReference>
<dbReference type="OrthoDB" id="9759608at2"/>
<reference evidence="3 4" key="1">
    <citation type="journal article" date="2015" name="Int. J. Syst. Evol. Microbiol.">
        <title>Youhaiella tibetensis gen. nov., sp. nov., isolated from subsurface sediment.</title>
        <authorList>
            <person name="Wang Y.X."/>
            <person name="Huang F.Q."/>
            <person name="Nogi Y."/>
            <person name="Pang S.J."/>
            <person name="Wang P.K."/>
            <person name="Lv J."/>
        </authorList>
    </citation>
    <scope>NUCLEOTIDE SEQUENCE [LARGE SCALE GENOMIC DNA]</scope>
    <source>
        <strain evidence="4">fig4</strain>
    </source>
</reference>
<dbReference type="AlphaFoldDB" id="A0A5B9DJ32"/>
<dbReference type="InterPro" id="IPR008040">
    <property type="entry name" value="Hydant_A_N"/>
</dbReference>
<organism evidence="3 4">
    <name type="scientific">Paradevosia tibetensis</name>
    <dbReference type="NCBI Taxonomy" id="1447062"/>
    <lineage>
        <taxon>Bacteria</taxon>
        <taxon>Pseudomonadati</taxon>
        <taxon>Pseudomonadota</taxon>
        <taxon>Alphaproteobacteria</taxon>
        <taxon>Hyphomicrobiales</taxon>
        <taxon>Devosiaceae</taxon>
        <taxon>Paradevosia</taxon>
    </lineage>
</organism>
<dbReference type="EMBL" id="CP041690">
    <property type="protein sequence ID" value="QEE19230.1"/>
    <property type="molecule type" value="Genomic_DNA"/>
</dbReference>
<dbReference type="PANTHER" id="PTHR11365">
    <property type="entry name" value="5-OXOPROLINASE RELATED"/>
    <property type="match status" value="1"/>
</dbReference>
<accession>A0A5B9DJ32</accession>
<dbReference type="SUPFAM" id="SSF53067">
    <property type="entry name" value="Actin-like ATPase domain"/>
    <property type="match status" value="1"/>
</dbReference>
<evidence type="ECO:0000259" key="1">
    <source>
        <dbReference type="Pfam" id="PF01968"/>
    </source>
</evidence>
<dbReference type="Gene3D" id="3.30.420.40">
    <property type="match status" value="1"/>
</dbReference>
<dbReference type="InterPro" id="IPR002821">
    <property type="entry name" value="Hydantoinase_A"/>
</dbReference>